<dbReference type="Pfam" id="PF00440">
    <property type="entry name" value="TetR_N"/>
    <property type="match status" value="1"/>
</dbReference>
<dbReference type="InterPro" id="IPR050109">
    <property type="entry name" value="HTH-type_TetR-like_transc_reg"/>
</dbReference>
<keyword evidence="2 4" id="KW-0238">DNA-binding</keyword>
<keyword evidence="7" id="KW-1185">Reference proteome</keyword>
<dbReference type="Gene3D" id="1.10.357.10">
    <property type="entry name" value="Tetracycline Repressor, domain 2"/>
    <property type="match status" value="1"/>
</dbReference>
<dbReference type="InterPro" id="IPR001647">
    <property type="entry name" value="HTH_TetR"/>
</dbReference>
<evidence type="ECO:0000313" key="6">
    <source>
        <dbReference type="EMBL" id="MDT0275069.1"/>
    </source>
</evidence>
<evidence type="ECO:0000256" key="3">
    <source>
        <dbReference type="ARBA" id="ARBA00023163"/>
    </source>
</evidence>
<comment type="caution">
    <text evidence="6">The sequence shown here is derived from an EMBL/GenBank/DDBJ whole genome shotgun (WGS) entry which is preliminary data.</text>
</comment>
<name>A0ABU2K4G5_9ACTN</name>
<dbReference type="PROSITE" id="PS50977">
    <property type="entry name" value="HTH_TETR_2"/>
    <property type="match status" value="1"/>
</dbReference>
<accession>A0ABU2K4G5</accession>
<dbReference type="Proteomes" id="UP001183222">
    <property type="component" value="Unassembled WGS sequence"/>
</dbReference>
<dbReference type="RefSeq" id="WP_311343882.1">
    <property type="nucleotide sequence ID" value="NZ_JAVREI010000001.1"/>
</dbReference>
<evidence type="ECO:0000259" key="5">
    <source>
        <dbReference type="PROSITE" id="PS50977"/>
    </source>
</evidence>
<dbReference type="PANTHER" id="PTHR30055:SF234">
    <property type="entry name" value="HTH-TYPE TRANSCRIPTIONAL REGULATOR BETI"/>
    <property type="match status" value="1"/>
</dbReference>
<evidence type="ECO:0000313" key="7">
    <source>
        <dbReference type="Proteomes" id="UP001183222"/>
    </source>
</evidence>
<feature type="DNA-binding region" description="H-T-H motif" evidence="4">
    <location>
        <begin position="27"/>
        <end position="46"/>
    </location>
</feature>
<keyword evidence="3" id="KW-0804">Transcription</keyword>
<dbReference type="EMBL" id="JAVREI010000001">
    <property type="protein sequence ID" value="MDT0275069.1"/>
    <property type="molecule type" value="Genomic_DNA"/>
</dbReference>
<dbReference type="InterPro" id="IPR041479">
    <property type="entry name" value="TetR_CgmR_C"/>
</dbReference>
<feature type="domain" description="HTH tetR-type" evidence="5">
    <location>
        <begin position="4"/>
        <end position="64"/>
    </location>
</feature>
<sequence>MARPSNRERVLDAFEHLLVDDVGVAVTLDAVAAAAEVSKGGLLYHFPSKDTLIDGLADRLREQVAEDVAALRSAPEGPVAYWLSSSSSGSPAALTRTSRAVLRLAGAGQPTARAVLEEADRAWAGALGERIPDPVIARLVLLVGDGLFLETLTGLPARSGLAPLQALLERLVRGD</sequence>
<evidence type="ECO:0000256" key="2">
    <source>
        <dbReference type="ARBA" id="ARBA00023125"/>
    </source>
</evidence>
<evidence type="ECO:0000256" key="1">
    <source>
        <dbReference type="ARBA" id="ARBA00023015"/>
    </source>
</evidence>
<gene>
    <name evidence="6" type="ORF">RM425_04080</name>
</gene>
<dbReference type="PANTHER" id="PTHR30055">
    <property type="entry name" value="HTH-TYPE TRANSCRIPTIONAL REGULATOR RUTR"/>
    <property type="match status" value="1"/>
</dbReference>
<protein>
    <submittedName>
        <fullName evidence="6">TetR/AcrR family transcriptional regulator</fullName>
    </submittedName>
</protein>
<reference evidence="7" key="1">
    <citation type="submission" date="2023-07" db="EMBL/GenBank/DDBJ databases">
        <title>30 novel species of actinomycetes from the DSMZ collection.</title>
        <authorList>
            <person name="Nouioui I."/>
        </authorList>
    </citation>
    <scope>NUCLEOTIDE SEQUENCE [LARGE SCALE GENOMIC DNA]</scope>
    <source>
        <strain evidence="7">DSM 46792</strain>
    </source>
</reference>
<keyword evidence="1" id="KW-0805">Transcription regulation</keyword>
<dbReference type="InterPro" id="IPR009057">
    <property type="entry name" value="Homeodomain-like_sf"/>
</dbReference>
<dbReference type="Pfam" id="PF17937">
    <property type="entry name" value="TetR_C_28"/>
    <property type="match status" value="1"/>
</dbReference>
<organism evidence="6 7">
    <name type="scientific">Blastococcus goldschmidtiae</name>
    <dbReference type="NCBI Taxonomy" id="3075546"/>
    <lineage>
        <taxon>Bacteria</taxon>
        <taxon>Bacillati</taxon>
        <taxon>Actinomycetota</taxon>
        <taxon>Actinomycetes</taxon>
        <taxon>Geodermatophilales</taxon>
        <taxon>Geodermatophilaceae</taxon>
        <taxon>Blastococcus</taxon>
    </lineage>
</organism>
<evidence type="ECO:0000256" key="4">
    <source>
        <dbReference type="PROSITE-ProRule" id="PRU00335"/>
    </source>
</evidence>
<dbReference type="SUPFAM" id="SSF46689">
    <property type="entry name" value="Homeodomain-like"/>
    <property type="match status" value="1"/>
</dbReference>
<proteinExistence type="predicted"/>